<dbReference type="InterPro" id="IPR009057">
    <property type="entry name" value="Homeodomain-like_sf"/>
</dbReference>
<keyword evidence="6" id="KW-0539">Nucleus</keyword>
<dbReference type="Pfam" id="PF08914">
    <property type="entry name" value="Myb_Rap1"/>
    <property type="match status" value="1"/>
</dbReference>
<dbReference type="GO" id="GO:0042162">
    <property type="term" value="F:telomeric DNA binding"/>
    <property type="evidence" value="ECO:0007669"/>
    <property type="project" value="TreeGrafter"/>
</dbReference>
<feature type="region of interest" description="Disordered" evidence="7">
    <location>
        <begin position="325"/>
        <end position="360"/>
    </location>
</feature>
<feature type="compositionally biased region" description="Basic and acidic residues" evidence="7">
    <location>
        <begin position="723"/>
        <end position="763"/>
    </location>
</feature>
<evidence type="ECO:0000256" key="6">
    <source>
        <dbReference type="ARBA" id="ARBA00023242"/>
    </source>
</evidence>
<dbReference type="AlphaFoldDB" id="A0A8S4GHL0"/>
<evidence type="ECO:0000256" key="5">
    <source>
        <dbReference type="ARBA" id="ARBA00022895"/>
    </source>
</evidence>
<gene>
    <name evidence="10" type="ORF">PLXY2_LOCUS16852</name>
</gene>
<dbReference type="CDD" id="cd11655">
    <property type="entry name" value="rap1_myb-like"/>
    <property type="match status" value="1"/>
</dbReference>
<evidence type="ECO:0000259" key="9">
    <source>
        <dbReference type="Pfam" id="PF08914"/>
    </source>
</evidence>
<evidence type="ECO:0000256" key="3">
    <source>
        <dbReference type="ARBA" id="ARBA00010467"/>
    </source>
</evidence>
<feature type="compositionally biased region" description="Basic and acidic residues" evidence="7">
    <location>
        <begin position="943"/>
        <end position="973"/>
    </location>
</feature>
<evidence type="ECO:0000256" key="4">
    <source>
        <dbReference type="ARBA" id="ARBA00022454"/>
    </source>
</evidence>
<feature type="compositionally biased region" description="Basic and acidic residues" evidence="7">
    <location>
        <begin position="1009"/>
        <end position="1018"/>
    </location>
</feature>
<feature type="compositionally biased region" description="Basic residues" evidence="7">
    <location>
        <begin position="1037"/>
        <end position="1047"/>
    </location>
</feature>
<dbReference type="GO" id="GO:0010833">
    <property type="term" value="P:telomere maintenance via telomere lengthening"/>
    <property type="evidence" value="ECO:0007669"/>
    <property type="project" value="TreeGrafter"/>
</dbReference>
<comment type="similarity">
    <text evidence="3">Belongs to the RAP1 family.</text>
</comment>
<evidence type="ECO:0000256" key="8">
    <source>
        <dbReference type="SAM" id="Phobius"/>
    </source>
</evidence>
<protein>
    <submittedName>
        <fullName evidence="10">(diamondback moth) hypothetical protein</fullName>
    </submittedName>
</protein>
<dbReference type="PANTHER" id="PTHR16466:SF6">
    <property type="entry name" value="TELOMERIC REPEAT-BINDING FACTOR 2-INTERACTING PROTEIN 1"/>
    <property type="match status" value="1"/>
</dbReference>
<proteinExistence type="inferred from homology"/>
<dbReference type="PANTHER" id="PTHR16466">
    <property type="entry name" value="TELOMERE REPEAT-BINDING FACTOR 2-INTERACTING PROTEIN 1"/>
    <property type="match status" value="1"/>
</dbReference>
<feature type="compositionally biased region" description="Polar residues" evidence="7">
    <location>
        <begin position="999"/>
        <end position="1008"/>
    </location>
</feature>
<accession>A0A8S4GHL0</accession>
<dbReference type="Gene3D" id="1.10.10.60">
    <property type="entry name" value="Homeodomain-like"/>
    <property type="match status" value="1"/>
</dbReference>
<comment type="subcellular location">
    <subcellularLocation>
        <location evidence="2">Chromosome</location>
        <location evidence="2">Telomere</location>
    </subcellularLocation>
    <subcellularLocation>
        <location evidence="1">Nucleus</location>
    </subcellularLocation>
</comment>
<feature type="compositionally biased region" description="Basic and acidic residues" evidence="7">
    <location>
        <begin position="683"/>
        <end position="693"/>
    </location>
</feature>
<dbReference type="GO" id="GO:0031848">
    <property type="term" value="P:protection from non-homologous end joining at telomere"/>
    <property type="evidence" value="ECO:0007669"/>
    <property type="project" value="TreeGrafter"/>
</dbReference>
<keyword evidence="5" id="KW-0779">Telomere</keyword>
<evidence type="ECO:0000313" key="10">
    <source>
        <dbReference type="EMBL" id="CAG9138582.1"/>
    </source>
</evidence>
<feature type="compositionally biased region" description="Basic residues" evidence="7">
    <location>
        <begin position="981"/>
        <end position="994"/>
    </location>
</feature>
<comment type="caution">
    <text evidence="10">The sequence shown here is derived from an EMBL/GenBank/DDBJ whole genome shotgun (WGS) entry which is preliminary data.</text>
</comment>
<keyword evidence="4" id="KW-0158">Chromosome</keyword>
<feature type="region of interest" description="Disordered" evidence="7">
    <location>
        <begin position="916"/>
        <end position="1047"/>
    </location>
</feature>
<dbReference type="SUPFAM" id="SSF46689">
    <property type="entry name" value="Homeodomain-like"/>
    <property type="match status" value="1"/>
</dbReference>
<keyword evidence="11" id="KW-1185">Reference proteome</keyword>
<feature type="transmembrane region" description="Helical" evidence="8">
    <location>
        <begin position="21"/>
        <end position="42"/>
    </location>
</feature>
<feature type="compositionally biased region" description="Polar residues" evidence="7">
    <location>
        <begin position="576"/>
        <end position="585"/>
    </location>
</feature>
<sequence>MEKKTKNRKIKKSSRLFPLWQWRDKIGFVLCVVDFVIKILFYCTINEMATNFFIHKSGRWLQLDLEDASIDGIREKPRFLYVSKGTVQVIPTSLILRGLKALHSGEKSAVRAGLILPKHRKHKKHRRHKHRRSLSHCCRCEHGNGPSCIQPTILTTNVKSISDAVTQTNTHNPPQSPVVDKKNDIHKEYKSLQIQPKAVNNTVDKRAIGSDSDTPCKELYIDIQDIEYIKSVLTRNPQFLGPFDEETFNKDSTYRNVILFQLNPLVKIERVINLERLLGNNDLSLVEFAALLGLTHVTAKKSKDYAYKTRQKVNEAHDNYRQMKQLKKQTLSISSDDDKENEQSREKTLKPQVATSRAERDKKYMTSFNRARGKKGRFLKKSSNVKGHSGNDRLQKKLDNKAVVRAIHDDSSDTDVSYDNDHKKLIKKITNVNSSDSDNFIMSKHDRGAAKEDAAIEGRVTRRSILSGDVKNVVNNKETIKKQNESNNKKNQMNSSSSDEDQLSLKQLSSKRNKKAKYDEPENSTSDGNDTSNSDQSTVTTKRQSARLSEVAKSKIIVLSTDSEEESENPKRISNRKPTNNNGNENKAAKRPFIQTDASDSETEFVTTKYASQSKKKDKVNEKLSLSNADKQIQGRNKDTDKRAGNDRKRPKLNEDNSENGSKKDSDRSETVEHSVIKSKRLSRTDTRGEKNNADTMARPISQNSNRNEDIDKNATNNTKKTKLNDDKSEKGSKEDSDSSKSDPEAVTKQKNNDINIKSDTRIKSNSQKSSSEGSSNSLNIFKKKMASLASKKLGIKNKTKFKPMKPGIQKGASSYTSLEDHAIISWVSLGHRARGVNGNQVWKELEKEYERITGTHRSWHSLRNRYLRYILPSLGALCVEPAVASRLRAAAAKGNIKLSRKASLNNGNAENSILRMTPVISASSRRPRSDRSVDLEPGTPGKPDERSRARDPDTGSKAGDEIPKSREKEASPRKSSTPKIRLRSPKSPKKVKALRSSPIKNSPTYSDLTKRFMDKRSSGQLSRDPTPPEPEEKPSKSRRLFNPKAI</sequence>
<feature type="compositionally biased region" description="Basic and acidic residues" evidence="7">
    <location>
        <begin position="636"/>
        <end position="676"/>
    </location>
</feature>
<feature type="region of interest" description="Disordered" evidence="7">
    <location>
        <begin position="476"/>
        <end position="779"/>
    </location>
</feature>
<feature type="compositionally biased region" description="Polar residues" evidence="7">
    <location>
        <begin position="604"/>
        <end position="613"/>
    </location>
</feature>
<feature type="domain" description="TERF2-interacting telomeric protein 1 Myb" evidence="9">
    <location>
        <begin position="816"/>
        <end position="871"/>
    </location>
</feature>
<evidence type="ECO:0000256" key="7">
    <source>
        <dbReference type="SAM" id="MobiDB-lite"/>
    </source>
</evidence>
<dbReference type="EMBL" id="CAJHNJ030000693">
    <property type="protein sequence ID" value="CAG9138582.1"/>
    <property type="molecule type" value="Genomic_DNA"/>
</dbReference>
<feature type="compositionally biased region" description="Basic and acidic residues" evidence="7">
    <location>
        <begin position="478"/>
        <end position="488"/>
    </location>
</feature>
<keyword evidence="8" id="KW-0472">Membrane</keyword>
<dbReference type="Proteomes" id="UP000653454">
    <property type="component" value="Unassembled WGS sequence"/>
</dbReference>
<name>A0A8S4GHL0_PLUXY</name>
<keyword evidence="8" id="KW-1133">Transmembrane helix</keyword>
<evidence type="ECO:0000313" key="11">
    <source>
        <dbReference type="Proteomes" id="UP000653454"/>
    </source>
</evidence>
<feature type="compositionally biased region" description="Polar residues" evidence="7">
    <location>
        <begin position="624"/>
        <end position="635"/>
    </location>
</feature>
<evidence type="ECO:0000256" key="2">
    <source>
        <dbReference type="ARBA" id="ARBA00004574"/>
    </source>
</evidence>
<evidence type="ECO:0000256" key="1">
    <source>
        <dbReference type="ARBA" id="ARBA00004123"/>
    </source>
</evidence>
<feature type="compositionally biased region" description="Low complexity" evidence="7">
    <location>
        <begin position="765"/>
        <end position="779"/>
    </location>
</feature>
<reference evidence="10" key="1">
    <citation type="submission" date="2020-11" db="EMBL/GenBank/DDBJ databases">
        <authorList>
            <person name="Whiteford S."/>
        </authorList>
    </citation>
    <scope>NUCLEOTIDE SEQUENCE</scope>
</reference>
<organism evidence="10 11">
    <name type="scientific">Plutella xylostella</name>
    <name type="common">Diamondback moth</name>
    <name type="synonym">Plutella maculipennis</name>
    <dbReference type="NCBI Taxonomy" id="51655"/>
    <lineage>
        <taxon>Eukaryota</taxon>
        <taxon>Metazoa</taxon>
        <taxon>Ecdysozoa</taxon>
        <taxon>Arthropoda</taxon>
        <taxon>Hexapoda</taxon>
        <taxon>Insecta</taxon>
        <taxon>Pterygota</taxon>
        <taxon>Neoptera</taxon>
        <taxon>Endopterygota</taxon>
        <taxon>Lepidoptera</taxon>
        <taxon>Glossata</taxon>
        <taxon>Ditrysia</taxon>
        <taxon>Yponomeutoidea</taxon>
        <taxon>Plutellidae</taxon>
        <taxon>Plutella</taxon>
    </lineage>
</organism>
<dbReference type="InterPro" id="IPR039595">
    <property type="entry name" value="TE2IP/Rap1"/>
</dbReference>
<feature type="compositionally biased region" description="Low complexity" evidence="7">
    <location>
        <begin position="523"/>
        <end position="538"/>
    </location>
</feature>
<dbReference type="GO" id="GO:0070187">
    <property type="term" value="C:shelterin complex"/>
    <property type="evidence" value="ECO:0007669"/>
    <property type="project" value="TreeGrafter"/>
</dbReference>
<dbReference type="InterPro" id="IPR015010">
    <property type="entry name" value="TERF2IP_Myb"/>
</dbReference>
<keyword evidence="8" id="KW-0812">Transmembrane</keyword>